<protein>
    <submittedName>
        <fullName evidence="3">Glycosyltransferase</fullName>
    </submittedName>
    <submittedName>
        <fullName evidence="2">Mannosyltransferase</fullName>
    </submittedName>
</protein>
<dbReference type="InterPro" id="IPR029044">
    <property type="entry name" value="Nucleotide-diphossugar_trans"/>
</dbReference>
<keyword evidence="1 2" id="KW-0808">Transferase</keyword>
<dbReference type="Proteomes" id="UP000290475">
    <property type="component" value="Unassembled WGS sequence"/>
</dbReference>
<dbReference type="Gene3D" id="3.90.550.20">
    <property type="match status" value="1"/>
</dbReference>
<dbReference type="GO" id="GO:0016020">
    <property type="term" value="C:membrane"/>
    <property type="evidence" value="ECO:0007669"/>
    <property type="project" value="GOC"/>
</dbReference>
<keyword evidence="2" id="KW-0328">Glycosyltransferase</keyword>
<organism evidence="2 4">
    <name type="scientific">Lacticaseibacillus chiayiensis</name>
    <dbReference type="NCBI Taxonomy" id="2100821"/>
    <lineage>
        <taxon>Bacteria</taxon>
        <taxon>Bacillati</taxon>
        <taxon>Bacillota</taxon>
        <taxon>Bacilli</taxon>
        <taxon>Lactobacillales</taxon>
        <taxon>Lactobacillaceae</taxon>
        <taxon>Lacticaseibacillus</taxon>
    </lineage>
</organism>
<proteinExistence type="predicted"/>
<dbReference type="InterPro" id="IPR007577">
    <property type="entry name" value="GlycoTrfase_DXD_sugar-bd_CS"/>
</dbReference>
<sequence length="257" mass="29797">MIPRIVHYVWVGGSKPDSIRKNIDNWRRVLPDYSFREWNETNWDISDNQFAKYFYDKKKFGFVGDPIRVDVLKRFGGIYLDTDVEVYKPFDPLLEEKLVFSRIYNNALGTATILAEKNNDMIADLLEVYNTFPLAKLQDKSVDKVSNGIFTRYLLNQHVGFSFGNSKQRLKNGTLILPKQYFEIPAMWFETGTFATHHAAGSWHDKQEEVNRQPKGIKTNAKNITRQFFPAAVARYENYKGGKRNSIAQEFGPHAPE</sequence>
<dbReference type="RefSeq" id="WP_129302872.1">
    <property type="nucleotide sequence ID" value="NZ_CP107523.1"/>
</dbReference>
<dbReference type="GO" id="GO:0000030">
    <property type="term" value="F:mannosyltransferase activity"/>
    <property type="evidence" value="ECO:0007669"/>
    <property type="project" value="TreeGrafter"/>
</dbReference>
<dbReference type="InterPro" id="IPR051706">
    <property type="entry name" value="Glycosyltransferase_domain"/>
</dbReference>
<accession>A0A4Q1THZ9</accession>
<dbReference type="SUPFAM" id="SSF53448">
    <property type="entry name" value="Nucleotide-diphospho-sugar transferases"/>
    <property type="match status" value="1"/>
</dbReference>
<dbReference type="AlphaFoldDB" id="A0A4Q1THZ9"/>
<evidence type="ECO:0000313" key="2">
    <source>
        <dbReference type="EMBL" id="RXT18059.1"/>
    </source>
</evidence>
<reference evidence="3" key="2">
    <citation type="submission" date="2022-10" db="EMBL/GenBank/DDBJ databases">
        <title>Comparative genomic analysis and in-vitro probiotic properties of the potential probiotic L. chiayiensis AACE 3.</title>
        <authorList>
            <person name="Kang X."/>
        </authorList>
    </citation>
    <scope>NUCLEOTIDE SEQUENCE</scope>
    <source>
        <strain evidence="3">AACE 3</strain>
    </source>
</reference>
<dbReference type="Proteomes" id="UP001164790">
    <property type="component" value="Chromosome"/>
</dbReference>
<name>A0A4Q1THZ9_9LACO</name>
<evidence type="ECO:0000256" key="1">
    <source>
        <dbReference type="ARBA" id="ARBA00022679"/>
    </source>
</evidence>
<dbReference type="EMBL" id="MSSM01000043">
    <property type="protein sequence ID" value="RXT18059.1"/>
    <property type="molecule type" value="Genomic_DNA"/>
</dbReference>
<dbReference type="PANTHER" id="PTHR32385:SF15">
    <property type="entry name" value="INOSITOL PHOSPHOCERAMIDE MANNOSYLTRANSFERASE 1"/>
    <property type="match status" value="1"/>
</dbReference>
<gene>
    <name evidence="2" type="ORF">BVJ53_13555</name>
    <name evidence="3" type="ORF">OFW50_01100</name>
</gene>
<reference evidence="2 4" key="1">
    <citation type="submission" date="2017-01" db="EMBL/GenBank/DDBJ databases">
        <title>Lactobacillus chiayiensis sp. nov., a lactic acid bacterium isolated from compost.</title>
        <authorList>
            <person name="Huang C.-H."/>
        </authorList>
    </citation>
    <scope>NUCLEOTIDE SEQUENCE [LARGE SCALE GENOMIC DNA]</scope>
    <source>
        <strain evidence="4">chh01</strain>
        <strain evidence="2">Chh01</strain>
    </source>
</reference>
<dbReference type="PANTHER" id="PTHR32385">
    <property type="entry name" value="MANNOSYL PHOSPHORYLINOSITOL CERAMIDE SYNTHASE"/>
    <property type="match status" value="1"/>
</dbReference>
<dbReference type="Pfam" id="PF04488">
    <property type="entry name" value="Gly_transf_sug"/>
    <property type="match status" value="1"/>
</dbReference>
<dbReference type="EMBL" id="CP107523">
    <property type="protein sequence ID" value="UYN56735.1"/>
    <property type="molecule type" value="Genomic_DNA"/>
</dbReference>
<evidence type="ECO:0000313" key="5">
    <source>
        <dbReference type="Proteomes" id="UP001164790"/>
    </source>
</evidence>
<evidence type="ECO:0000313" key="3">
    <source>
        <dbReference type="EMBL" id="UYN56735.1"/>
    </source>
</evidence>
<keyword evidence="5" id="KW-1185">Reference proteome</keyword>
<evidence type="ECO:0000313" key="4">
    <source>
        <dbReference type="Proteomes" id="UP000290475"/>
    </source>
</evidence>
<dbReference type="GO" id="GO:0051999">
    <property type="term" value="P:mannosyl-inositol phosphorylceramide biosynthetic process"/>
    <property type="evidence" value="ECO:0007669"/>
    <property type="project" value="TreeGrafter"/>
</dbReference>